<proteinExistence type="predicted"/>
<protein>
    <submittedName>
        <fullName evidence="1">Uncharacterized protein</fullName>
    </submittedName>
</protein>
<organism evidence="1 2">
    <name type="scientific">Vallitalea maricola</name>
    <dbReference type="NCBI Taxonomy" id="3074433"/>
    <lineage>
        <taxon>Bacteria</taxon>
        <taxon>Bacillati</taxon>
        <taxon>Bacillota</taxon>
        <taxon>Clostridia</taxon>
        <taxon>Lachnospirales</taxon>
        <taxon>Vallitaleaceae</taxon>
        <taxon>Vallitalea</taxon>
    </lineage>
</organism>
<dbReference type="EMBL" id="BTPU01000063">
    <property type="protein sequence ID" value="GMQ64210.1"/>
    <property type="molecule type" value="Genomic_DNA"/>
</dbReference>
<evidence type="ECO:0000313" key="1">
    <source>
        <dbReference type="EMBL" id="GMQ64210.1"/>
    </source>
</evidence>
<keyword evidence="2" id="KW-1185">Reference proteome</keyword>
<dbReference type="Proteomes" id="UP001374599">
    <property type="component" value="Unassembled WGS sequence"/>
</dbReference>
<evidence type="ECO:0000313" key="2">
    <source>
        <dbReference type="Proteomes" id="UP001374599"/>
    </source>
</evidence>
<reference evidence="1" key="1">
    <citation type="submission" date="2023-09" db="EMBL/GenBank/DDBJ databases">
        <title>Vallitalea sediminicola and Vallitalea maricola sp. nov., anaerobic bacteria isolated from marine sediment.</title>
        <authorList>
            <person name="Hirano S."/>
            <person name="Maeda A."/>
            <person name="Terahara T."/>
            <person name="Mori K."/>
            <person name="Hamada M."/>
            <person name="Matsumoto R."/>
            <person name="Kobayashi T."/>
        </authorList>
    </citation>
    <scope>NUCLEOTIDE SEQUENCE</scope>
    <source>
        <strain evidence="1">AN17-2</strain>
    </source>
</reference>
<sequence length="52" mass="6566">MKQEMYYGMVYYSYDKLVKAINKYIKYYNEKRIKEKLRWMSPVEYRLNLLAV</sequence>
<gene>
    <name evidence="1" type="ORF">AN2V17_34470</name>
</gene>
<name>A0ACB5UNL8_9FIRM</name>
<accession>A0ACB5UNL8</accession>
<comment type="caution">
    <text evidence="1">The sequence shown here is derived from an EMBL/GenBank/DDBJ whole genome shotgun (WGS) entry which is preliminary data.</text>
</comment>